<reference evidence="2 3" key="1">
    <citation type="submission" date="2017-03" db="EMBL/GenBank/DDBJ databases">
        <title>Genomes of endolithic fungi from Antarctica.</title>
        <authorList>
            <person name="Coleine C."/>
            <person name="Masonjones S."/>
            <person name="Stajich J.E."/>
        </authorList>
    </citation>
    <scope>NUCLEOTIDE SEQUENCE [LARGE SCALE GENOMIC DNA]</scope>
    <source>
        <strain evidence="2 3">CCFEE 5311</strain>
    </source>
</reference>
<organism evidence="2 3">
    <name type="scientific">Friedmanniomyces endolithicus</name>
    <dbReference type="NCBI Taxonomy" id="329885"/>
    <lineage>
        <taxon>Eukaryota</taxon>
        <taxon>Fungi</taxon>
        <taxon>Dikarya</taxon>
        <taxon>Ascomycota</taxon>
        <taxon>Pezizomycotina</taxon>
        <taxon>Dothideomycetes</taxon>
        <taxon>Dothideomycetidae</taxon>
        <taxon>Mycosphaerellales</taxon>
        <taxon>Teratosphaeriaceae</taxon>
        <taxon>Friedmanniomyces</taxon>
    </lineage>
</organism>
<comment type="caution">
    <text evidence="2">The sequence shown here is derived from an EMBL/GenBank/DDBJ whole genome shotgun (WGS) entry which is preliminary data.</text>
</comment>
<feature type="compositionally biased region" description="Polar residues" evidence="1">
    <location>
        <begin position="152"/>
        <end position="173"/>
    </location>
</feature>
<gene>
    <name evidence="2" type="ORF">B0A54_12882</name>
</gene>
<evidence type="ECO:0000313" key="2">
    <source>
        <dbReference type="EMBL" id="TKA35713.1"/>
    </source>
</evidence>
<feature type="region of interest" description="Disordered" evidence="1">
    <location>
        <begin position="133"/>
        <end position="210"/>
    </location>
</feature>
<evidence type="ECO:0000313" key="3">
    <source>
        <dbReference type="Proteomes" id="UP000310066"/>
    </source>
</evidence>
<sequence length="459" mass="52219">MARPDRLPKASGSQWVCIYKGKEWPVVLCGDAILPKPFLGTRKHAGEVATILLGRRIYHWALENRLMEYTPHRDYLVDTQRYDADQVLTNDASSAKTEELRRLAFRQDALEFQSAEYWQNFINNRGAIRKIEREETRTADRGRKRKREGETAESTDMSSPGSWSSLEKQSCGSRDQETKKHARLSAPLAIPSNEREGTQVSSNTLGPTGLIGPAKNQAYEDPRSPFFKEELGHKLQKFREQHERSITGSPPKPGGYTIFVGKEKVSFESTQDAVMQSQILSGRIKYTGALRTHVDISDISEVTPKDFVLVSEYLQHTDFIPRLIEIDHALPYLDGIPLPKQRVAPAEKCASVFRTASYLQLAGLEFLCVNKLKVLYPLEPLCLLIVTRIFARSIVWGCEAETELIDWLIDHITEYYWLLIKKHGGLLVEVLHSSDEIRERVLQNVIADPKMGRRGLDEE</sequence>
<protein>
    <submittedName>
        <fullName evidence="2">Uncharacterized protein</fullName>
    </submittedName>
</protein>
<proteinExistence type="predicted"/>
<dbReference type="EMBL" id="NAJP01000066">
    <property type="protein sequence ID" value="TKA35713.1"/>
    <property type="molecule type" value="Genomic_DNA"/>
</dbReference>
<accession>A0A4U0UJ60</accession>
<dbReference type="AlphaFoldDB" id="A0A4U0UJ60"/>
<dbReference type="Proteomes" id="UP000310066">
    <property type="component" value="Unassembled WGS sequence"/>
</dbReference>
<name>A0A4U0UJ60_9PEZI</name>
<dbReference type="OrthoDB" id="3825471at2759"/>
<evidence type="ECO:0000256" key="1">
    <source>
        <dbReference type="SAM" id="MobiDB-lite"/>
    </source>
</evidence>